<dbReference type="InterPro" id="IPR010618">
    <property type="entry name" value="RPF"/>
</dbReference>
<dbReference type="SUPFAM" id="SSF53955">
    <property type="entry name" value="Lysozyme-like"/>
    <property type="match status" value="1"/>
</dbReference>
<dbReference type="PROSITE" id="PS51318">
    <property type="entry name" value="TAT"/>
    <property type="match status" value="1"/>
</dbReference>
<dbReference type="InterPro" id="IPR036366">
    <property type="entry name" value="PGBDSf"/>
</dbReference>
<dbReference type="AlphaFoldDB" id="A0A852X3F4"/>
<evidence type="ECO:0000313" key="5">
    <source>
        <dbReference type="Proteomes" id="UP000592181"/>
    </source>
</evidence>
<proteinExistence type="inferred from homology"/>
<comment type="similarity">
    <text evidence="1">Belongs to the transglycosylase family. Rpf subfamily.</text>
</comment>
<dbReference type="Pfam" id="PF06737">
    <property type="entry name" value="Transglycosylas"/>
    <property type="match status" value="1"/>
</dbReference>
<comment type="caution">
    <text evidence="4">The sequence shown here is derived from an EMBL/GenBank/DDBJ whole genome shotgun (WGS) entry which is preliminary data.</text>
</comment>
<dbReference type="InterPro" id="IPR006311">
    <property type="entry name" value="TAT_signal"/>
</dbReference>
<evidence type="ECO:0000256" key="2">
    <source>
        <dbReference type="ARBA" id="ARBA00022801"/>
    </source>
</evidence>
<keyword evidence="2" id="KW-0378">Hydrolase</keyword>
<evidence type="ECO:0000313" key="4">
    <source>
        <dbReference type="EMBL" id="NYG36968.1"/>
    </source>
</evidence>
<sequence>MLSTNDFPDRRAPRIGRRARIAAGALGVVGLAAGGITVASNAGASDTVWDRVAMCESTGNWSINTGNGYYGGLQFSFQTWKGFGGQRYAYTADRASKAQQIAIAQEVLKVQGPGAWPVCSVRAGLTRSNGLAVNPWTGGQRPSRDSGRTTVSTNGELAVDGIRGPKTNAGIERWIGASPDGVLSSNDNRLLQRKLGVGQDGIVGPVTTKALQRRVGSSPDGAWGPKTTAALQRYLNRNVL</sequence>
<dbReference type="Gene3D" id="1.10.530.10">
    <property type="match status" value="1"/>
</dbReference>
<dbReference type="Proteomes" id="UP000592181">
    <property type="component" value="Unassembled WGS sequence"/>
</dbReference>
<gene>
    <name evidence="4" type="ORF">BJY28_001437</name>
</gene>
<dbReference type="CDD" id="cd13925">
    <property type="entry name" value="RPF"/>
    <property type="match status" value="1"/>
</dbReference>
<organism evidence="4 5">
    <name type="scientific">Janibacter alkaliphilus</name>
    <dbReference type="NCBI Taxonomy" id="1069963"/>
    <lineage>
        <taxon>Bacteria</taxon>
        <taxon>Bacillati</taxon>
        <taxon>Actinomycetota</taxon>
        <taxon>Actinomycetes</taxon>
        <taxon>Micrococcales</taxon>
        <taxon>Intrasporangiaceae</taxon>
        <taxon>Janibacter</taxon>
    </lineage>
</organism>
<reference evidence="4 5" key="1">
    <citation type="submission" date="2020-07" db="EMBL/GenBank/DDBJ databases">
        <title>Sequencing the genomes of 1000 actinobacteria strains.</title>
        <authorList>
            <person name="Klenk H.-P."/>
        </authorList>
    </citation>
    <scope>NUCLEOTIDE SEQUENCE [LARGE SCALE GENOMIC DNA]</scope>
    <source>
        <strain evidence="4 5">DSM 24723</strain>
    </source>
</reference>
<evidence type="ECO:0000256" key="1">
    <source>
        <dbReference type="ARBA" id="ARBA00010830"/>
    </source>
</evidence>
<name>A0A852X3F4_9MICO</name>
<dbReference type="Gene3D" id="1.10.101.10">
    <property type="entry name" value="PGBD-like superfamily/PGBD"/>
    <property type="match status" value="1"/>
</dbReference>
<protein>
    <recommendedName>
        <fullName evidence="3">Resuscitation-promoting factor core lysozyme-like domain-containing protein</fullName>
    </recommendedName>
</protein>
<dbReference type="EMBL" id="JACBZX010000001">
    <property type="protein sequence ID" value="NYG36968.1"/>
    <property type="molecule type" value="Genomic_DNA"/>
</dbReference>
<dbReference type="GO" id="GO:0016787">
    <property type="term" value="F:hydrolase activity"/>
    <property type="evidence" value="ECO:0007669"/>
    <property type="project" value="UniProtKB-KW"/>
</dbReference>
<accession>A0A852X3F4</accession>
<keyword evidence="5" id="KW-1185">Reference proteome</keyword>
<feature type="domain" description="Resuscitation-promoting factor core lysozyme-like" evidence="3">
    <location>
        <begin position="44"/>
        <end position="119"/>
    </location>
</feature>
<dbReference type="RefSeq" id="WP_179462404.1">
    <property type="nucleotide sequence ID" value="NZ_JACBZX010000001.1"/>
</dbReference>
<dbReference type="InterPro" id="IPR023346">
    <property type="entry name" value="Lysozyme-like_dom_sf"/>
</dbReference>
<evidence type="ECO:0000259" key="3">
    <source>
        <dbReference type="Pfam" id="PF06737"/>
    </source>
</evidence>
<dbReference type="InterPro" id="IPR036365">
    <property type="entry name" value="PGBD-like_sf"/>
</dbReference>
<dbReference type="SUPFAM" id="SSF47090">
    <property type="entry name" value="PGBD-like"/>
    <property type="match status" value="1"/>
</dbReference>